<evidence type="ECO:0000259" key="2">
    <source>
        <dbReference type="Pfam" id="PF08237"/>
    </source>
</evidence>
<dbReference type="AlphaFoldDB" id="A0A1W9ZKI6"/>
<dbReference type="InterPro" id="IPR013228">
    <property type="entry name" value="PE-PPE_C"/>
</dbReference>
<proteinExistence type="predicted"/>
<dbReference type="Pfam" id="PF00934">
    <property type="entry name" value="PE"/>
    <property type="match status" value="1"/>
</dbReference>
<dbReference type="Gene3D" id="3.40.50.1820">
    <property type="entry name" value="alpha/beta hydrolase"/>
    <property type="match status" value="1"/>
</dbReference>
<accession>A0A1W9ZKI6</accession>
<sequence length="541" mass="55967">MTNMLAQPAAMAAAAADVAGLGSAISEANAAAVTRTTGVLAAAADEVSAATATLFNDFGREYQAVTRLIEGYRSDFAAALAAAANAYAGTEATSVGALAAAATPPFTFPANYASVFISGSGNGMPSPDYITTVLANYIKPAFPGGLLSNAFAMFTPAGLYPLTGTTVLTLNESVAQGLQILDTTLFGTAAGQHGLITPGGNPVVVHGISQGAIIASLEMQKLLNMHSPLTDQQLGFQLLGDPMNPNGGLFARFPGLSFPSLGQTFYGATPSNTVWPTTIYTLEYDGISDWPQYPINVLADLNAFAGFYYAHPLYPSLNPAALPTGYELKMLQPSQGYAGNTTYYMITNPHLPLVQPLRSIPLLGNAMADLLEPDLRVLVNLGYGDVAHGYSTGPPDVPTPFGVFPSVDPQALLGHLATGTQQGITAFGNDLAGLTLSDVADVFKWNPVSAIGGALPANFTDAFAKVQPTVNIATALLTAVPAYDAQLFVDGIQQMVNGAPVEGLVNAIGRPIAATVGLSTLLAGYELFVLTGAWYPPPTPL</sequence>
<comment type="caution">
    <text evidence="3">The sequence shown here is derived from an EMBL/GenBank/DDBJ whole genome shotgun (WGS) entry which is preliminary data.</text>
</comment>
<evidence type="ECO:0000313" key="4">
    <source>
        <dbReference type="Proteomes" id="UP000192284"/>
    </source>
</evidence>
<dbReference type="InterPro" id="IPR038332">
    <property type="entry name" value="PPE_sf"/>
</dbReference>
<dbReference type="OrthoDB" id="4568361at2"/>
<dbReference type="InterPro" id="IPR029058">
    <property type="entry name" value="AB_hydrolase_fold"/>
</dbReference>
<feature type="domain" description="PE-PPE" evidence="2">
    <location>
        <begin position="151"/>
        <end position="383"/>
    </location>
</feature>
<evidence type="ECO:0000259" key="1">
    <source>
        <dbReference type="Pfam" id="PF00934"/>
    </source>
</evidence>
<keyword evidence="4" id="KW-1185">Reference proteome</keyword>
<name>A0A1W9ZKI6_MYCAN</name>
<evidence type="ECO:0000313" key="3">
    <source>
        <dbReference type="EMBL" id="ORA17625.1"/>
    </source>
</evidence>
<dbReference type="EMBL" id="MVHE01000038">
    <property type="protein sequence ID" value="ORA17625.1"/>
    <property type="molecule type" value="Genomic_DNA"/>
</dbReference>
<dbReference type="Gene3D" id="1.10.287.850">
    <property type="entry name" value="HP0062-like domain"/>
    <property type="match status" value="1"/>
</dbReference>
<protein>
    <recommendedName>
        <fullName evidence="5">PE family protein</fullName>
    </recommendedName>
</protein>
<dbReference type="SUPFAM" id="SSF140459">
    <property type="entry name" value="PE/PPE dimer-like"/>
    <property type="match status" value="1"/>
</dbReference>
<feature type="domain" description="PE" evidence="1">
    <location>
        <begin position="4"/>
        <end position="93"/>
    </location>
</feature>
<gene>
    <name evidence="3" type="ORF">BST12_19355</name>
</gene>
<dbReference type="Proteomes" id="UP000192284">
    <property type="component" value="Unassembled WGS sequence"/>
</dbReference>
<dbReference type="Pfam" id="PF08237">
    <property type="entry name" value="PE-PPE"/>
    <property type="match status" value="1"/>
</dbReference>
<dbReference type="RefSeq" id="WP_083114738.1">
    <property type="nucleotide sequence ID" value="NZ_JACKTS010000023.1"/>
</dbReference>
<reference evidence="3 4" key="1">
    <citation type="submission" date="2017-02" db="EMBL/GenBank/DDBJ databases">
        <title>The new phylogeny of genus Mycobacterium.</title>
        <authorList>
            <person name="Tortoli E."/>
            <person name="Trovato A."/>
            <person name="Cirillo D.M."/>
        </authorList>
    </citation>
    <scope>NUCLEOTIDE SEQUENCE [LARGE SCALE GENOMIC DNA]</scope>
    <source>
        <strain evidence="3 4">DSM 45057</strain>
    </source>
</reference>
<organism evidence="3 4">
    <name type="scientific">Mycobacterium angelicum</name>
    <dbReference type="NCBI Taxonomy" id="470074"/>
    <lineage>
        <taxon>Bacteria</taxon>
        <taxon>Bacillati</taxon>
        <taxon>Actinomycetota</taxon>
        <taxon>Actinomycetes</taxon>
        <taxon>Mycobacteriales</taxon>
        <taxon>Mycobacteriaceae</taxon>
        <taxon>Mycobacterium</taxon>
    </lineage>
</organism>
<evidence type="ECO:0008006" key="5">
    <source>
        <dbReference type="Google" id="ProtNLM"/>
    </source>
</evidence>
<dbReference type="InterPro" id="IPR000084">
    <property type="entry name" value="PE-PGRS_N"/>
</dbReference>